<sequence>MTRRLEQDLLAAGEHIVRVPPKLMAHVRDAARAYGKSDPIDVLTVARAAPRETGMPIAFLDGPTVNCGCSSITAKIWWLNATARSTAALAPARPRPAIGPDGQIHRPAERVAGRRAATGQAAWHRRPDLPRHRRTLPAPHRGDPGVRGRAH</sequence>
<organism evidence="2 3">
    <name type="scientific">Dactylosporangium darangshiense</name>
    <dbReference type="NCBI Taxonomy" id="579108"/>
    <lineage>
        <taxon>Bacteria</taxon>
        <taxon>Bacillati</taxon>
        <taxon>Actinomycetota</taxon>
        <taxon>Actinomycetes</taxon>
        <taxon>Micromonosporales</taxon>
        <taxon>Micromonosporaceae</taxon>
        <taxon>Dactylosporangium</taxon>
    </lineage>
</organism>
<accession>A0ABP8DW65</accession>
<protein>
    <submittedName>
        <fullName evidence="2">Uncharacterized protein</fullName>
    </submittedName>
</protein>
<gene>
    <name evidence="2" type="ORF">GCM10022255_115120</name>
</gene>
<evidence type="ECO:0000313" key="3">
    <source>
        <dbReference type="Proteomes" id="UP001500620"/>
    </source>
</evidence>
<dbReference type="Proteomes" id="UP001500620">
    <property type="component" value="Unassembled WGS sequence"/>
</dbReference>
<evidence type="ECO:0000313" key="2">
    <source>
        <dbReference type="EMBL" id="GAA4264149.1"/>
    </source>
</evidence>
<feature type="region of interest" description="Disordered" evidence="1">
    <location>
        <begin position="91"/>
        <end position="151"/>
    </location>
</feature>
<keyword evidence="3" id="KW-1185">Reference proteome</keyword>
<feature type="compositionally biased region" description="Basic and acidic residues" evidence="1">
    <location>
        <begin position="140"/>
        <end position="151"/>
    </location>
</feature>
<dbReference type="EMBL" id="BAABAT010000101">
    <property type="protein sequence ID" value="GAA4264149.1"/>
    <property type="molecule type" value="Genomic_DNA"/>
</dbReference>
<name>A0ABP8DW65_9ACTN</name>
<comment type="caution">
    <text evidence="2">The sequence shown here is derived from an EMBL/GenBank/DDBJ whole genome shotgun (WGS) entry which is preliminary data.</text>
</comment>
<evidence type="ECO:0000256" key="1">
    <source>
        <dbReference type="SAM" id="MobiDB-lite"/>
    </source>
</evidence>
<feature type="compositionally biased region" description="Basic and acidic residues" evidence="1">
    <location>
        <begin position="103"/>
        <end position="112"/>
    </location>
</feature>
<reference evidence="3" key="1">
    <citation type="journal article" date="2019" name="Int. J. Syst. Evol. Microbiol.">
        <title>The Global Catalogue of Microorganisms (GCM) 10K type strain sequencing project: providing services to taxonomists for standard genome sequencing and annotation.</title>
        <authorList>
            <consortium name="The Broad Institute Genomics Platform"/>
            <consortium name="The Broad Institute Genome Sequencing Center for Infectious Disease"/>
            <person name="Wu L."/>
            <person name="Ma J."/>
        </authorList>
    </citation>
    <scope>NUCLEOTIDE SEQUENCE [LARGE SCALE GENOMIC DNA]</scope>
    <source>
        <strain evidence="3">JCM 17441</strain>
    </source>
</reference>
<proteinExistence type="predicted"/>